<dbReference type="Gene3D" id="1.10.10.60">
    <property type="entry name" value="Homeodomain-like"/>
    <property type="match status" value="2"/>
</dbReference>
<evidence type="ECO:0000256" key="4">
    <source>
        <dbReference type="PROSITE-ProRule" id="PRU00169"/>
    </source>
</evidence>
<dbReference type="Pfam" id="PF00072">
    <property type="entry name" value="Response_reg"/>
    <property type="match status" value="1"/>
</dbReference>
<name>A0ABV9FDE2_9BACL</name>
<keyword evidence="2" id="KW-0238">DNA-binding</keyword>
<dbReference type="Pfam" id="PF17853">
    <property type="entry name" value="GGDEF_2"/>
    <property type="match status" value="1"/>
</dbReference>
<dbReference type="InterPro" id="IPR009057">
    <property type="entry name" value="Homeodomain-like_sf"/>
</dbReference>
<gene>
    <name evidence="7" type="ORF">ACFO3S_08140</name>
</gene>
<dbReference type="PRINTS" id="PR00032">
    <property type="entry name" value="HTHARAC"/>
</dbReference>
<dbReference type="InterPro" id="IPR020449">
    <property type="entry name" value="Tscrpt_reg_AraC-type_HTH"/>
</dbReference>
<keyword evidence="1" id="KW-0805">Transcription regulation</keyword>
<dbReference type="InterPro" id="IPR018060">
    <property type="entry name" value="HTH_AraC"/>
</dbReference>
<dbReference type="PROSITE" id="PS01124">
    <property type="entry name" value="HTH_ARAC_FAMILY_2"/>
    <property type="match status" value="1"/>
</dbReference>
<organism evidence="7 8">
    <name type="scientific">Cohnella hongkongensis</name>
    <dbReference type="NCBI Taxonomy" id="178337"/>
    <lineage>
        <taxon>Bacteria</taxon>
        <taxon>Bacillati</taxon>
        <taxon>Bacillota</taxon>
        <taxon>Bacilli</taxon>
        <taxon>Bacillales</taxon>
        <taxon>Paenibacillaceae</taxon>
        <taxon>Cohnella</taxon>
    </lineage>
</organism>
<dbReference type="PROSITE" id="PS00041">
    <property type="entry name" value="HTH_ARAC_FAMILY_1"/>
    <property type="match status" value="1"/>
</dbReference>
<evidence type="ECO:0000313" key="8">
    <source>
        <dbReference type="Proteomes" id="UP001596028"/>
    </source>
</evidence>
<keyword evidence="8" id="KW-1185">Reference proteome</keyword>
<comment type="caution">
    <text evidence="7">The sequence shown here is derived from an EMBL/GenBank/DDBJ whole genome shotgun (WGS) entry which is preliminary data.</text>
</comment>
<evidence type="ECO:0000313" key="7">
    <source>
        <dbReference type="EMBL" id="MFC4598209.1"/>
    </source>
</evidence>
<reference evidence="8" key="1">
    <citation type="journal article" date="2019" name="Int. J. Syst. Evol. Microbiol.">
        <title>The Global Catalogue of Microorganisms (GCM) 10K type strain sequencing project: providing services to taxonomists for standard genome sequencing and annotation.</title>
        <authorList>
            <consortium name="The Broad Institute Genomics Platform"/>
            <consortium name="The Broad Institute Genome Sequencing Center for Infectious Disease"/>
            <person name="Wu L."/>
            <person name="Ma J."/>
        </authorList>
    </citation>
    <scope>NUCLEOTIDE SEQUENCE [LARGE SCALE GENOMIC DNA]</scope>
    <source>
        <strain evidence="8">CCUG 49571</strain>
    </source>
</reference>
<sequence>MRALIVDDERHVREAIRLLVNWGTYGIEDVLEAQDVDSAIERIGEDRPQIVFTDMIMPGKPGTELLSWIGEHAPQIKVIVISGHDDFDFVRKTVLYGGMDYILKPIDPEQLNQAVAKAVASRMQEEEGTKQEQRKAMEINQLRPVYWDKILTNLVEDPSYYSSIAETLRTEFGLSKDDKLCRVAVLATDTIHPAIRSKFSGSEDLLYFSLLNICNEFVRKHRRGVAFRHENGAVVLLLWKQTGEAAALLDTVNGGIRQSFGSTLEFGLGGEGALPAGIKQSYHEANIVLRQRNMRAARPRIRCYDPDENPRLSAIHLSEFEDRMRTAVRSGQEQPVKDVVRLWRNQVERMSYINTEQLELWNHEYNVIRARWLKELFGDLPAAPARPSENVFTTVPVDQEGCLQVAKLAEGLEQDLLRLARQWVEHQRQDEHVIFEIVKYIDSRYAEEITLQDLAERFFLSREYISRKFKQQFGENLSDYIERVRMEKAKLLLMNPQYRIAQVAELVGYRDEKYFSKVFKKLEGLSPNEYRKRER</sequence>
<dbReference type="Gene3D" id="3.40.50.2300">
    <property type="match status" value="1"/>
</dbReference>
<feature type="domain" description="HTH araC/xylS-type" evidence="5">
    <location>
        <begin position="435"/>
        <end position="533"/>
    </location>
</feature>
<dbReference type="InterPro" id="IPR001789">
    <property type="entry name" value="Sig_transdc_resp-reg_receiver"/>
</dbReference>
<keyword evidence="4" id="KW-0597">Phosphoprotein</keyword>
<dbReference type="CDD" id="cd17536">
    <property type="entry name" value="REC_YesN-like"/>
    <property type="match status" value="1"/>
</dbReference>
<proteinExistence type="predicted"/>
<dbReference type="SUPFAM" id="SSF46689">
    <property type="entry name" value="Homeodomain-like"/>
    <property type="match status" value="2"/>
</dbReference>
<keyword evidence="3" id="KW-0804">Transcription</keyword>
<dbReference type="EMBL" id="JBHSEP010000004">
    <property type="protein sequence ID" value="MFC4598209.1"/>
    <property type="molecule type" value="Genomic_DNA"/>
</dbReference>
<feature type="modified residue" description="4-aspartylphosphate" evidence="4">
    <location>
        <position position="54"/>
    </location>
</feature>
<dbReference type="SUPFAM" id="SSF52172">
    <property type="entry name" value="CheY-like"/>
    <property type="match status" value="1"/>
</dbReference>
<evidence type="ECO:0000259" key="6">
    <source>
        <dbReference type="PROSITE" id="PS50110"/>
    </source>
</evidence>
<dbReference type="SMART" id="SM00448">
    <property type="entry name" value="REC"/>
    <property type="match status" value="1"/>
</dbReference>
<dbReference type="PANTHER" id="PTHR43280:SF2">
    <property type="entry name" value="HTH-TYPE TRANSCRIPTIONAL REGULATOR EXSA"/>
    <property type="match status" value="1"/>
</dbReference>
<dbReference type="PANTHER" id="PTHR43280">
    <property type="entry name" value="ARAC-FAMILY TRANSCRIPTIONAL REGULATOR"/>
    <property type="match status" value="1"/>
</dbReference>
<dbReference type="SMART" id="SM00342">
    <property type="entry name" value="HTH_ARAC"/>
    <property type="match status" value="1"/>
</dbReference>
<accession>A0ABV9FDE2</accession>
<dbReference type="InterPro" id="IPR018062">
    <property type="entry name" value="HTH_AraC-typ_CS"/>
</dbReference>
<evidence type="ECO:0000256" key="2">
    <source>
        <dbReference type="ARBA" id="ARBA00023125"/>
    </source>
</evidence>
<evidence type="ECO:0000256" key="3">
    <source>
        <dbReference type="ARBA" id="ARBA00023163"/>
    </source>
</evidence>
<dbReference type="Proteomes" id="UP001596028">
    <property type="component" value="Unassembled WGS sequence"/>
</dbReference>
<dbReference type="PROSITE" id="PS50110">
    <property type="entry name" value="RESPONSE_REGULATORY"/>
    <property type="match status" value="1"/>
</dbReference>
<evidence type="ECO:0000256" key="1">
    <source>
        <dbReference type="ARBA" id="ARBA00023015"/>
    </source>
</evidence>
<dbReference type="InterPro" id="IPR041522">
    <property type="entry name" value="CdaR_GGDEF"/>
</dbReference>
<dbReference type="Pfam" id="PF12833">
    <property type="entry name" value="HTH_18"/>
    <property type="match status" value="1"/>
</dbReference>
<evidence type="ECO:0000259" key="5">
    <source>
        <dbReference type="PROSITE" id="PS01124"/>
    </source>
</evidence>
<dbReference type="RefSeq" id="WP_378094223.1">
    <property type="nucleotide sequence ID" value="NZ_JBHSEP010000004.1"/>
</dbReference>
<dbReference type="InterPro" id="IPR011006">
    <property type="entry name" value="CheY-like_superfamily"/>
</dbReference>
<protein>
    <submittedName>
        <fullName evidence="7">Response regulator</fullName>
    </submittedName>
</protein>
<feature type="domain" description="Response regulatory" evidence="6">
    <location>
        <begin position="2"/>
        <end position="119"/>
    </location>
</feature>